<keyword evidence="3" id="KW-1185">Reference proteome</keyword>
<evidence type="ECO:0000256" key="1">
    <source>
        <dbReference type="SAM" id="MobiDB-lite"/>
    </source>
</evidence>
<reference evidence="2 3" key="1">
    <citation type="submission" date="2019-08" db="EMBL/GenBank/DDBJ databases">
        <title>Tsukamurella conjunctivitidis sp. nov., Tsukamurella assacharolytica sp. nov. and Tsukamurella sputae sp. nov. isolated from patients with conjunctivitis, bacteraemia (lymphoma) and respiratory infection (sputum) in Hong Kong.</title>
        <authorList>
            <person name="Fok K.M.N."/>
            <person name="Fong J.Y.H."/>
        </authorList>
    </citation>
    <scope>NUCLEOTIDE SEQUENCE [LARGE SCALE GENOMIC DNA]</scope>
    <source>
        <strain evidence="2 3">HKU70</strain>
    </source>
</reference>
<dbReference type="OrthoDB" id="4746612at2"/>
<dbReference type="Proteomes" id="UP000319792">
    <property type="component" value="Unassembled WGS sequence"/>
</dbReference>
<dbReference type="RefSeq" id="WP_146433283.1">
    <property type="nucleotide sequence ID" value="NZ_VIGV01000002.1"/>
</dbReference>
<sequence>MGAVEPDGLDVAGRKLFVDITSQYKLRADELRILEDACFEADLIDSLREELKDQPTLVKGSQGQKVINPMISELRQHRATLSNLLKQLRLPDPADTAEARSTQARAAANARWQKRTG</sequence>
<comment type="caution">
    <text evidence="2">The sequence shown here is derived from an EMBL/GenBank/DDBJ whole genome shotgun (WGS) entry which is preliminary data.</text>
</comment>
<gene>
    <name evidence="2" type="ORF">FK268_09225</name>
</gene>
<accession>A0A5C5RSY9</accession>
<feature type="region of interest" description="Disordered" evidence="1">
    <location>
        <begin position="93"/>
        <end position="117"/>
    </location>
</feature>
<dbReference type="EMBL" id="VIGV01000002">
    <property type="protein sequence ID" value="TWS25361.1"/>
    <property type="molecule type" value="Genomic_DNA"/>
</dbReference>
<evidence type="ECO:0000313" key="2">
    <source>
        <dbReference type="EMBL" id="TWS25361.1"/>
    </source>
</evidence>
<name>A0A5C5RSY9_9ACTN</name>
<dbReference type="AlphaFoldDB" id="A0A5C5RSY9"/>
<evidence type="ECO:0008006" key="4">
    <source>
        <dbReference type="Google" id="ProtNLM"/>
    </source>
</evidence>
<proteinExistence type="predicted"/>
<evidence type="ECO:0000313" key="3">
    <source>
        <dbReference type="Proteomes" id="UP000319792"/>
    </source>
</evidence>
<feature type="compositionally biased region" description="Low complexity" evidence="1">
    <location>
        <begin position="99"/>
        <end position="111"/>
    </location>
</feature>
<organism evidence="2 3">
    <name type="scientific">Tsukamurella sputi</name>
    <dbReference type="NCBI Taxonomy" id="2591848"/>
    <lineage>
        <taxon>Bacteria</taxon>
        <taxon>Bacillati</taxon>
        <taxon>Actinomycetota</taxon>
        <taxon>Actinomycetes</taxon>
        <taxon>Mycobacteriales</taxon>
        <taxon>Tsukamurellaceae</taxon>
        <taxon>Tsukamurella</taxon>
    </lineage>
</organism>
<protein>
    <recommendedName>
        <fullName evidence="4">P27 family phage terminase small subunit</fullName>
    </recommendedName>
</protein>